<dbReference type="SMART" id="SM00347">
    <property type="entry name" value="HTH_MARR"/>
    <property type="match status" value="1"/>
</dbReference>
<keyword evidence="3" id="KW-1185">Reference proteome</keyword>
<reference evidence="2 3" key="1">
    <citation type="journal article" date="2015" name="Genome Announc.">
        <title>Expanding the biotechnology potential of lactobacilli through comparative genomics of 213 strains and associated genera.</title>
        <authorList>
            <person name="Sun Z."/>
            <person name="Harris H.M."/>
            <person name="McCann A."/>
            <person name="Guo C."/>
            <person name="Argimon S."/>
            <person name="Zhang W."/>
            <person name="Yang X."/>
            <person name="Jeffery I.B."/>
            <person name="Cooney J.C."/>
            <person name="Kagawa T.F."/>
            <person name="Liu W."/>
            <person name="Song Y."/>
            <person name="Salvetti E."/>
            <person name="Wrobel A."/>
            <person name="Rasinkangas P."/>
            <person name="Parkhill J."/>
            <person name="Rea M.C."/>
            <person name="O'Sullivan O."/>
            <person name="Ritari J."/>
            <person name="Douillard F.P."/>
            <person name="Paul Ross R."/>
            <person name="Yang R."/>
            <person name="Briner A.E."/>
            <person name="Felis G.E."/>
            <person name="de Vos W.M."/>
            <person name="Barrangou R."/>
            <person name="Klaenhammer T.R."/>
            <person name="Caufield P.W."/>
            <person name="Cui Y."/>
            <person name="Zhang H."/>
            <person name="O'Toole P.W."/>
        </authorList>
    </citation>
    <scope>NUCLEOTIDE SEQUENCE [LARGE SCALE GENOMIC DNA]</scope>
    <source>
        <strain evidence="2 3">DSM 19394</strain>
    </source>
</reference>
<proteinExistence type="predicted"/>
<dbReference type="GO" id="GO:0006950">
    <property type="term" value="P:response to stress"/>
    <property type="evidence" value="ECO:0007669"/>
    <property type="project" value="TreeGrafter"/>
</dbReference>
<dbReference type="EMBL" id="AZDV01000026">
    <property type="protein sequence ID" value="KRK94564.1"/>
    <property type="molecule type" value="Genomic_DNA"/>
</dbReference>
<dbReference type="InterPro" id="IPR036390">
    <property type="entry name" value="WH_DNA-bd_sf"/>
</dbReference>
<accession>A0A0R1LNA9</accession>
<dbReference type="PANTHER" id="PTHR33164:SF43">
    <property type="entry name" value="HTH-TYPE TRANSCRIPTIONAL REPRESSOR YETL"/>
    <property type="match status" value="1"/>
</dbReference>
<dbReference type="PANTHER" id="PTHR33164">
    <property type="entry name" value="TRANSCRIPTIONAL REGULATOR, MARR FAMILY"/>
    <property type="match status" value="1"/>
</dbReference>
<gene>
    <name evidence="2" type="ORF">FD25_GL000534</name>
</gene>
<comment type="caution">
    <text evidence="2">The sequence shown here is derived from an EMBL/GenBank/DDBJ whole genome shotgun (WGS) entry which is preliminary data.</text>
</comment>
<dbReference type="PATRIC" id="fig|1423715.3.peg.560"/>
<evidence type="ECO:0000313" key="2">
    <source>
        <dbReference type="EMBL" id="KRK94564.1"/>
    </source>
</evidence>
<dbReference type="Proteomes" id="UP000051955">
    <property type="component" value="Unassembled WGS sequence"/>
</dbReference>
<dbReference type="PROSITE" id="PS50995">
    <property type="entry name" value="HTH_MARR_2"/>
    <property type="match status" value="1"/>
</dbReference>
<dbReference type="AlphaFoldDB" id="A0A0R1LNA9"/>
<dbReference type="SUPFAM" id="SSF46785">
    <property type="entry name" value="Winged helix' DNA-binding domain"/>
    <property type="match status" value="1"/>
</dbReference>
<evidence type="ECO:0000313" key="3">
    <source>
        <dbReference type="Proteomes" id="UP000051955"/>
    </source>
</evidence>
<dbReference type="RefSeq" id="WP_057803621.1">
    <property type="nucleotide sequence ID" value="NZ_AZDV01000026.1"/>
</dbReference>
<dbReference type="Gene3D" id="1.10.10.10">
    <property type="entry name" value="Winged helix-like DNA-binding domain superfamily/Winged helix DNA-binding domain"/>
    <property type="match status" value="1"/>
</dbReference>
<dbReference type="STRING" id="1423715.FD25_GL000534"/>
<sequence>MNTIFEDNIGRNLKTLNNLVEKKLNNDLRSLGVNLTGTQMSVLMQLFTNQGTPLTQKQIETELKLSHPTTRGINKRLVKAGLVETQVVPTDKRQVQLQLTAKGQELITTYSSQLEKQVALVETQMLRGISPETQTVVLAAIRTMIHNMA</sequence>
<feature type="domain" description="HTH marR-type" evidence="1">
    <location>
        <begin position="6"/>
        <end position="149"/>
    </location>
</feature>
<organism evidence="2 3">
    <name type="scientific">Levilactobacillus acidifarinae DSM 19394 = JCM 15949</name>
    <dbReference type="NCBI Taxonomy" id="1423715"/>
    <lineage>
        <taxon>Bacteria</taxon>
        <taxon>Bacillati</taxon>
        <taxon>Bacillota</taxon>
        <taxon>Bacilli</taxon>
        <taxon>Lactobacillales</taxon>
        <taxon>Lactobacillaceae</taxon>
        <taxon>Levilactobacillus</taxon>
    </lineage>
</organism>
<dbReference type="InterPro" id="IPR000835">
    <property type="entry name" value="HTH_MarR-typ"/>
</dbReference>
<dbReference type="OrthoDB" id="2289895at2"/>
<name>A0A0R1LNA9_9LACO</name>
<dbReference type="InterPro" id="IPR036388">
    <property type="entry name" value="WH-like_DNA-bd_sf"/>
</dbReference>
<dbReference type="Pfam" id="PF12802">
    <property type="entry name" value="MarR_2"/>
    <property type="match status" value="1"/>
</dbReference>
<dbReference type="InterPro" id="IPR039422">
    <property type="entry name" value="MarR/SlyA-like"/>
</dbReference>
<protein>
    <recommendedName>
        <fullName evidence="1">HTH marR-type domain-containing protein</fullName>
    </recommendedName>
</protein>
<dbReference type="GO" id="GO:0003700">
    <property type="term" value="F:DNA-binding transcription factor activity"/>
    <property type="evidence" value="ECO:0007669"/>
    <property type="project" value="InterPro"/>
</dbReference>
<evidence type="ECO:0000259" key="1">
    <source>
        <dbReference type="PROSITE" id="PS50995"/>
    </source>
</evidence>